<dbReference type="InterPro" id="IPR011047">
    <property type="entry name" value="Quinoprotein_ADH-like_sf"/>
</dbReference>
<proteinExistence type="predicted"/>
<dbReference type="EMBL" id="CP049257">
    <property type="protein sequence ID" value="QIG42417.1"/>
    <property type="molecule type" value="Genomic_DNA"/>
</dbReference>
<evidence type="ECO:0000313" key="1">
    <source>
        <dbReference type="EMBL" id="QIG42417.1"/>
    </source>
</evidence>
<organism evidence="1 2">
    <name type="scientific">Nocardioides anomalus</name>
    <dbReference type="NCBI Taxonomy" id="2712223"/>
    <lineage>
        <taxon>Bacteria</taxon>
        <taxon>Bacillati</taxon>
        <taxon>Actinomycetota</taxon>
        <taxon>Actinomycetes</taxon>
        <taxon>Propionibacteriales</taxon>
        <taxon>Nocardioidaceae</taxon>
        <taxon>Nocardioides</taxon>
    </lineage>
</organism>
<dbReference type="AlphaFoldDB" id="A0A6G6WB83"/>
<keyword evidence="2" id="KW-1185">Reference proteome</keyword>
<name>A0A6G6WB83_9ACTN</name>
<dbReference type="RefSeq" id="WP_165229897.1">
    <property type="nucleotide sequence ID" value="NZ_CP049257.1"/>
</dbReference>
<sequence>MPPLLVALLLTLPAPAAPEVRLDLHLDRGPAPAVAHVEGTTVVDGHRRIPVEASDVQLVGPSGTWYVVVADGTRVQRVASHGRVTDLGATDGDPVRLSVDGSQVAATVAGSGRTTLTLRSAVTGAEVGERSLRGAVTALDVDAGRVVASGPRRTLVWNAVSGHTRVVSRRPAYAASFGHDLVALEGRRLAEGSCTRLVRLSTGAEHWTSCTDSLLSFGPDASRWVTTAAYQDGPTSRVTLRDGTGRELARYRLAGGLQLDELRWEDVDTVLLRASGPQASVWFRCVGADCELAGPVSARLGASSAH</sequence>
<protein>
    <submittedName>
        <fullName evidence="1">Uncharacterized protein</fullName>
    </submittedName>
</protein>
<accession>A0A6G6WB83</accession>
<gene>
    <name evidence="1" type="ORF">G5V58_06205</name>
</gene>
<evidence type="ECO:0000313" key="2">
    <source>
        <dbReference type="Proteomes" id="UP000502996"/>
    </source>
</evidence>
<dbReference type="Proteomes" id="UP000502996">
    <property type="component" value="Chromosome"/>
</dbReference>
<reference evidence="1 2" key="1">
    <citation type="submission" date="2020-02" db="EMBL/GenBank/DDBJ databases">
        <title>Full genome sequence of Nocardioides sp. R-3366.</title>
        <authorList>
            <person name="Im W.-T."/>
        </authorList>
    </citation>
    <scope>NUCLEOTIDE SEQUENCE [LARGE SCALE GENOMIC DNA]</scope>
    <source>
        <strain evidence="1 2">R-3366</strain>
    </source>
</reference>
<dbReference type="KEGG" id="nano:G5V58_06205"/>
<dbReference type="SUPFAM" id="SSF50998">
    <property type="entry name" value="Quinoprotein alcohol dehydrogenase-like"/>
    <property type="match status" value="1"/>
</dbReference>